<dbReference type="PANTHER" id="PTHR43785">
    <property type="entry name" value="GAMMA-GLUTAMYLPUTRESCINE SYNTHETASE"/>
    <property type="match status" value="1"/>
</dbReference>
<protein>
    <submittedName>
        <fullName evidence="3">Glutamine synthetase</fullName>
        <ecNumber evidence="3">6.3.1.2</ecNumber>
    </submittedName>
</protein>
<feature type="domain" description="GS catalytic" evidence="2">
    <location>
        <begin position="1"/>
        <end position="276"/>
    </location>
</feature>
<reference evidence="3" key="1">
    <citation type="submission" date="2019-08" db="EMBL/GenBank/DDBJ databases">
        <authorList>
            <person name="Kucharzyk K."/>
            <person name="Murdoch R.W."/>
            <person name="Higgins S."/>
            <person name="Loffler F."/>
        </authorList>
    </citation>
    <scope>NUCLEOTIDE SEQUENCE</scope>
</reference>
<dbReference type="EC" id="6.3.1.2" evidence="3"/>
<gene>
    <name evidence="3" type="primary">glnA_64</name>
    <name evidence="3" type="ORF">SDC9_150463</name>
</gene>
<dbReference type="SMART" id="SM01230">
    <property type="entry name" value="Gln-synt_C"/>
    <property type="match status" value="1"/>
</dbReference>
<organism evidence="3">
    <name type="scientific">bioreactor metagenome</name>
    <dbReference type="NCBI Taxonomy" id="1076179"/>
    <lineage>
        <taxon>unclassified sequences</taxon>
        <taxon>metagenomes</taxon>
        <taxon>ecological metagenomes</taxon>
    </lineage>
</organism>
<evidence type="ECO:0000259" key="2">
    <source>
        <dbReference type="PROSITE" id="PS51987"/>
    </source>
</evidence>
<dbReference type="EMBL" id="VSSQ01049163">
    <property type="protein sequence ID" value="MPN03236.1"/>
    <property type="molecule type" value="Genomic_DNA"/>
</dbReference>
<evidence type="ECO:0000256" key="1">
    <source>
        <dbReference type="ARBA" id="ARBA00022598"/>
    </source>
</evidence>
<proteinExistence type="predicted"/>
<accession>A0A645EP62</accession>
<dbReference type="PANTHER" id="PTHR43785:SF12">
    <property type="entry name" value="TYPE-1 GLUTAMINE SYNTHETASE 2"/>
    <property type="match status" value="1"/>
</dbReference>
<dbReference type="InterPro" id="IPR008146">
    <property type="entry name" value="Gln_synth_cat_dom"/>
</dbReference>
<dbReference type="AlphaFoldDB" id="A0A645EP62"/>
<dbReference type="SUPFAM" id="SSF55931">
    <property type="entry name" value="Glutamine synthetase/guanido kinase"/>
    <property type="match status" value="1"/>
</dbReference>
<dbReference type="InterPro" id="IPR014746">
    <property type="entry name" value="Gln_synth/guanido_kin_cat_dom"/>
</dbReference>
<dbReference type="PROSITE" id="PS51987">
    <property type="entry name" value="GS_CATALYTIC"/>
    <property type="match status" value="1"/>
</dbReference>
<dbReference type="Gene3D" id="3.30.590.10">
    <property type="entry name" value="Glutamine synthetase/guanido kinase, catalytic domain"/>
    <property type="match status" value="1"/>
</dbReference>
<dbReference type="GO" id="GO:0004356">
    <property type="term" value="F:glutamine synthetase activity"/>
    <property type="evidence" value="ECO:0007669"/>
    <property type="project" value="UniProtKB-EC"/>
</dbReference>
<keyword evidence="1 3" id="KW-0436">Ligase</keyword>
<name>A0A645EP62_9ZZZZ</name>
<dbReference type="Pfam" id="PF00120">
    <property type="entry name" value="Gln-synt_C"/>
    <property type="match status" value="1"/>
</dbReference>
<comment type="caution">
    <text evidence="3">The sequence shown here is derived from an EMBL/GenBank/DDBJ whole genome shotgun (WGS) entry which is preliminary data.</text>
</comment>
<sequence length="276" mass="30356">MVPFDEGGFFDLAPADKGENVRRGICLTLYDMNIIPESSHHSVGPGQNEVVFRSSDALSAADNFVTFKSVVKQNAASSGLYASFMPKPLPTGKSNMLTLDIEIYKDGKNIFDDKMLEPEACSFVTGILEKLPELTAFLKPSTNSFSEDSKRVLGWSNVRGTYSVCIPAIKGIHGRMELTALDPSINPHLVYALLIRAGLDGIEHELTLPIMEKNVGRIPSTLKQAVAAASKSKFVKTCVGKEVLANFLSRETDAIEGYSTARKKSDFEHDHYFRFL</sequence>
<evidence type="ECO:0000313" key="3">
    <source>
        <dbReference type="EMBL" id="MPN03236.1"/>
    </source>
</evidence>